<proteinExistence type="predicted"/>
<dbReference type="GO" id="GO:0003677">
    <property type="term" value="F:DNA binding"/>
    <property type="evidence" value="ECO:0007669"/>
    <property type="project" value="InterPro"/>
</dbReference>
<organism evidence="3 4">
    <name type="scientific">Oldenlandia corymbosa var. corymbosa</name>
    <dbReference type="NCBI Taxonomy" id="529605"/>
    <lineage>
        <taxon>Eukaryota</taxon>
        <taxon>Viridiplantae</taxon>
        <taxon>Streptophyta</taxon>
        <taxon>Embryophyta</taxon>
        <taxon>Tracheophyta</taxon>
        <taxon>Spermatophyta</taxon>
        <taxon>Magnoliopsida</taxon>
        <taxon>eudicotyledons</taxon>
        <taxon>Gunneridae</taxon>
        <taxon>Pentapetalae</taxon>
        <taxon>asterids</taxon>
        <taxon>lamiids</taxon>
        <taxon>Gentianales</taxon>
        <taxon>Rubiaceae</taxon>
        <taxon>Rubioideae</taxon>
        <taxon>Spermacoceae</taxon>
        <taxon>Hedyotis-Oldenlandia complex</taxon>
        <taxon>Oldenlandia</taxon>
    </lineage>
</organism>
<dbReference type="PANTHER" id="PTHR38940:SF4">
    <property type="entry name" value="OS01G0775100 PROTEIN"/>
    <property type="match status" value="1"/>
</dbReference>
<dbReference type="Gene3D" id="3.90.70.200">
    <property type="entry name" value="Plus-3 domain"/>
    <property type="match status" value="1"/>
</dbReference>
<feature type="region of interest" description="Disordered" evidence="1">
    <location>
        <begin position="787"/>
        <end position="808"/>
    </location>
</feature>
<dbReference type="InterPro" id="IPR036128">
    <property type="entry name" value="Plus3-like_sf"/>
</dbReference>
<keyword evidence="4" id="KW-1185">Reference proteome</keyword>
<dbReference type="AlphaFoldDB" id="A0AAV1EEV0"/>
<accession>A0AAV1EEV0</accession>
<dbReference type="Pfam" id="PF03126">
    <property type="entry name" value="Plus-3"/>
    <property type="match status" value="1"/>
</dbReference>
<feature type="compositionally biased region" description="Low complexity" evidence="1">
    <location>
        <begin position="788"/>
        <end position="798"/>
    </location>
</feature>
<evidence type="ECO:0000256" key="1">
    <source>
        <dbReference type="SAM" id="MobiDB-lite"/>
    </source>
</evidence>
<dbReference type="Proteomes" id="UP001161247">
    <property type="component" value="Chromosome 9"/>
</dbReference>
<dbReference type="PANTHER" id="PTHR38940">
    <property type="entry name" value="PLUS3 DOMAIN-CONTAINING PROTEIN"/>
    <property type="match status" value="1"/>
</dbReference>
<dbReference type="EMBL" id="OX459126">
    <property type="protein sequence ID" value="CAI9118282.1"/>
    <property type="molecule type" value="Genomic_DNA"/>
</dbReference>
<reference evidence="3" key="1">
    <citation type="submission" date="2023-03" db="EMBL/GenBank/DDBJ databases">
        <authorList>
            <person name="Julca I."/>
        </authorList>
    </citation>
    <scope>NUCLEOTIDE SEQUENCE</scope>
</reference>
<evidence type="ECO:0000313" key="3">
    <source>
        <dbReference type="EMBL" id="CAI9118282.1"/>
    </source>
</evidence>
<evidence type="ECO:0000259" key="2">
    <source>
        <dbReference type="SMART" id="SM00719"/>
    </source>
</evidence>
<protein>
    <submittedName>
        <fullName evidence="3">OLC1v1019833C2</fullName>
    </submittedName>
</protein>
<dbReference type="SUPFAM" id="SSF159042">
    <property type="entry name" value="Plus3-like"/>
    <property type="match status" value="1"/>
</dbReference>
<feature type="region of interest" description="Disordered" evidence="1">
    <location>
        <begin position="529"/>
        <end position="550"/>
    </location>
</feature>
<sequence>MMSADNQNMDLGLALGYSSNCTKIRGNGNSGAGVNAGSSVNLKFPASDSLSELVWSPQRGLSLKCAEGSLPNKKAFLLWNVDPSPSESISCKEIDDDDDKIVAGNLVISNKELHVDSEVAPTTGLIESTRIVSSIPVIDLGLSVMNLSQRGPPDSNCGLAEAESSSMNLNKDSPADLNPTNDNAIIPYRVPLQDTTAVEGYTDEQSEPHLSPLQTLPWLDIQTEELKSANNEQEKNTSCTRGDMMPCGEKLEYTAENYLACTNDKSAYDQNKEKNKGIVVRGCSLPIDPDAENRSSYFHCLKSKNKALSEGNSSRRLLDNGDDSQESLESCNSAGLIGKKRLNLNEQFVVESKRMKTDVEGNIASTSRHGSSFMNWISNVVSGCSNPNHEDSPSLELTLAHSSHDDKSTFQDNIVCSRLQDPKSENMGFQTLFQSLYCPRTKLLKSGTSENYSAPQGPHVVVQVDDTAGHISTKRFSEQNGASCNPNDISDGKILPSTVEDVVGKSDKALVLYRNAAMWNDFKTGSAVDKGSNDQECGKHGNETSASVSQADQKISLRNEGDPQLACDGRATGQLSKVKMPGSLWITRFITKVGSTQLILDNATKEDCLADGLTTQNPQTQISQGFPMEGRCPHSRNKSHKNLARRDKELQTYAADAESSLDSKKMQENNHENVVVKLNSVQASHKSRCSEAMASTFARRFNALKHITPTAEETITSSRLPTSFSGGKRCHVRTCSKATETELVEIASNHRNSCFVEKEENLKAAAYKGEKTCINASQEFLVKESSRNRSFSSNETNNQFKSNSRENKTSNCRNVPLVDLVSINIGDIPKGVFDAVRRLRLSRADMLKWIGSNVSLSLLEGLFLRLRLGRSEAGLDGTGYYVARILVEESGESSKDCKSISVNVGGMKCLVGCQHISNHDFLEEELMVWCCRIQKSGGKLPSKEDLDSTFERRIALGF</sequence>
<gene>
    <name evidence="3" type="ORF">OLC1_LOCUS24188</name>
</gene>
<feature type="compositionally biased region" description="Basic and acidic residues" evidence="1">
    <location>
        <begin position="531"/>
        <end position="542"/>
    </location>
</feature>
<dbReference type="InterPro" id="IPR004343">
    <property type="entry name" value="Plus-3_dom"/>
</dbReference>
<dbReference type="SMART" id="SM00719">
    <property type="entry name" value="Plus3"/>
    <property type="match status" value="1"/>
</dbReference>
<name>A0AAV1EEV0_OLDCO</name>
<feature type="domain" description="Plus3" evidence="2">
    <location>
        <begin position="830"/>
        <end position="935"/>
    </location>
</feature>
<evidence type="ECO:0000313" key="4">
    <source>
        <dbReference type="Proteomes" id="UP001161247"/>
    </source>
</evidence>